<feature type="transmembrane region" description="Helical" evidence="6">
    <location>
        <begin position="183"/>
        <end position="200"/>
    </location>
</feature>
<evidence type="ECO:0000259" key="7">
    <source>
        <dbReference type="PROSITE" id="PS50850"/>
    </source>
</evidence>
<dbReference type="EMBL" id="LC093962">
    <property type="protein sequence ID" value="BAU71129.1"/>
    <property type="molecule type" value="mRNA"/>
</dbReference>
<comment type="subcellular location">
    <subcellularLocation>
        <location evidence="1">Membrane</location>
        <topology evidence="1">Multi-pass membrane protein</topology>
    </subcellularLocation>
</comment>
<feature type="transmembrane region" description="Helical" evidence="6">
    <location>
        <begin position="249"/>
        <end position="272"/>
    </location>
</feature>
<feature type="transmembrane region" description="Helical" evidence="6">
    <location>
        <begin position="373"/>
        <end position="393"/>
    </location>
</feature>
<feature type="transmembrane region" description="Helical" evidence="6">
    <location>
        <begin position="292"/>
        <end position="310"/>
    </location>
</feature>
<feature type="transmembrane region" description="Helical" evidence="6">
    <location>
        <begin position="425"/>
        <end position="444"/>
    </location>
</feature>
<dbReference type="Pfam" id="PF07690">
    <property type="entry name" value="MFS_1"/>
    <property type="match status" value="1"/>
</dbReference>
<dbReference type="PANTHER" id="PTHR24064">
    <property type="entry name" value="SOLUTE CARRIER FAMILY 22 MEMBER"/>
    <property type="match status" value="1"/>
</dbReference>
<feature type="transmembrane region" description="Helical" evidence="6">
    <location>
        <begin position="155"/>
        <end position="176"/>
    </location>
</feature>
<dbReference type="GO" id="GO:0022857">
    <property type="term" value="F:transmembrane transporter activity"/>
    <property type="evidence" value="ECO:0007669"/>
    <property type="project" value="InterPro"/>
</dbReference>
<feature type="transmembrane region" description="Helical" evidence="6">
    <location>
        <begin position="206"/>
        <end position="228"/>
    </location>
</feature>
<accession>A0A146HTZ2</accession>
<dbReference type="SUPFAM" id="SSF103473">
    <property type="entry name" value="MFS general substrate transporter"/>
    <property type="match status" value="1"/>
</dbReference>
<sequence length="599" mass="67409">MTVKPFDGLQSQGDAGDPAELGGLGSQPLSVVSGFSAEDKDHDDLEGDSPLAKEDHPPELKGLEREETEVVRVLSTLRSPSHDRIKLPPKPHNPLKAFLWWYLSWAVPGMGMFSEAYMIFAIGNIKPFLSIDYPHCIGEVEPVTCKPNTVDSIEYVEICGVIFGMLSLGFLGDIIGRKWGSRLTMTIMFIGGVLLTSASSTNDSAFLAFFLFALAFYGVGVGGEYPMASSSAAERAEGSKEMRKKRGETVVLTFSQQGWGNFANTLVIIILLAMQGATGLVSQHQAEVTWRVQFAVGTFICLVVMIYRWFYLEESEPPHSVVASYTDVPGHPVPLREQVWKAEKADMDHKREDEEGGAKGLINEDYKRRFREYWIIVRFYWPRLFITCIGWVANDFAFYGNKLSQSKFISVISGPDATQYTKMQWTLLNSGVALVGYYFAAFTIDRSWWGRRRMQFLYFFSSFWNQFGPNCTTWLVAGEVYPTDVRAFFHGISAAFGKAGAAIAAAIFENVSTRDTYYASAAAGIVGFVITVIFLPDTTGLDLGEIDRMNRYMVEGQYDKYYGEAINPKYLSLYERWRGYGRHYDRERDEEQKRLQGIE</sequence>
<evidence type="ECO:0000256" key="2">
    <source>
        <dbReference type="ARBA" id="ARBA00022692"/>
    </source>
</evidence>
<proteinExistence type="evidence at transcript level"/>
<feature type="domain" description="Major facilitator superfamily (MFS) profile" evidence="7">
    <location>
        <begin position="104"/>
        <end position="539"/>
    </location>
</feature>
<evidence type="ECO:0000256" key="1">
    <source>
        <dbReference type="ARBA" id="ARBA00004141"/>
    </source>
</evidence>
<evidence type="ECO:0000256" key="5">
    <source>
        <dbReference type="SAM" id="MobiDB-lite"/>
    </source>
</evidence>
<evidence type="ECO:0000256" key="3">
    <source>
        <dbReference type="ARBA" id="ARBA00022989"/>
    </source>
</evidence>
<evidence type="ECO:0000313" key="8">
    <source>
        <dbReference type="EMBL" id="BAU71129.1"/>
    </source>
</evidence>
<protein>
    <submittedName>
        <fullName evidence="8">Proton/phosphate symporter</fullName>
    </submittedName>
</protein>
<dbReference type="GO" id="GO:0016020">
    <property type="term" value="C:membrane"/>
    <property type="evidence" value="ECO:0007669"/>
    <property type="project" value="UniProtKB-SubCell"/>
</dbReference>
<name>A0A146HTZ2_PARKE</name>
<feature type="transmembrane region" description="Helical" evidence="6">
    <location>
        <begin position="488"/>
        <end position="508"/>
    </location>
</feature>
<feature type="transmembrane region" description="Helical" evidence="6">
    <location>
        <begin position="517"/>
        <end position="535"/>
    </location>
</feature>
<feature type="region of interest" description="Disordered" evidence="5">
    <location>
        <begin position="1"/>
        <end position="64"/>
    </location>
</feature>
<evidence type="ECO:0000256" key="6">
    <source>
        <dbReference type="SAM" id="Phobius"/>
    </source>
</evidence>
<evidence type="ECO:0000256" key="4">
    <source>
        <dbReference type="ARBA" id="ARBA00023136"/>
    </source>
</evidence>
<dbReference type="InterPro" id="IPR036259">
    <property type="entry name" value="MFS_trans_sf"/>
</dbReference>
<keyword evidence="4 6" id="KW-0472">Membrane</keyword>
<feature type="transmembrane region" description="Helical" evidence="6">
    <location>
        <begin position="456"/>
        <end position="476"/>
    </location>
</feature>
<dbReference type="InterPro" id="IPR011701">
    <property type="entry name" value="MFS"/>
</dbReference>
<dbReference type="InterPro" id="IPR020846">
    <property type="entry name" value="MFS_dom"/>
</dbReference>
<dbReference type="Gene3D" id="1.20.1250.20">
    <property type="entry name" value="MFS general substrate transporter like domains"/>
    <property type="match status" value="3"/>
</dbReference>
<feature type="transmembrane region" description="Helical" evidence="6">
    <location>
        <begin position="99"/>
        <end position="120"/>
    </location>
</feature>
<reference evidence="8" key="1">
    <citation type="submission" date="2015-10" db="EMBL/GenBank/DDBJ databases">
        <title>Towards Deciphering the Relationship between Polyphosphate Accumulation Dynamics and Electron-dense Bodies Ultrastructure in the Green Alga Parachlorella kessleri.</title>
        <authorList>
            <person name="Ota S."/>
            <person name="Yoshihara M."/>
            <person name="Yamazaki T."/>
            <person name="Takeshita T."/>
            <person name="Hiram A."/>
            <person name="Konomi M."/>
            <person name="Oshima K."/>
            <person name="Hattori M."/>
            <person name="Bisova K."/>
            <person name="Zachleder V."/>
            <person name="Kawano S."/>
        </authorList>
    </citation>
    <scope>NUCLEOTIDE SEQUENCE</scope>
    <source>
        <strain evidence="8">NIES-2152</strain>
    </source>
</reference>
<keyword evidence="3 6" id="KW-1133">Transmembrane helix</keyword>
<organism evidence="8">
    <name type="scientific">Parachlorella kessleri</name>
    <name type="common">Green alga</name>
    <name type="synonym">Chlorella kessleri</name>
    <dbReference type="NCBI Taxonomy" id="3074"/>
    <lineage>
        <taxon>Eukaryota</taxon>
        <taxon>Viridiplantae</taxon>
        <taxon>Chlorophyta</taxon>
        <taxon>core chlorophytes</taxon>
        <taxon>Trebouxiophyceae</taxon>
        <taxon>Chlorellales</taxon>
        <taxon>Chlorellaceae</taxon>
        <taxon>Parachlorella</taxon>
    </lineage>
</organism>
<keyword evidence="2 6" id="KW-0812">Transmembrane</keyword>
<feature type="compositionally biased region" description="Basic and acidic residues" evidence="5">
    <location>
        <begin position="51"/>
        <end position="64"/>
    </location>
</feature>
<dbReference type="PROSITE" id="PS50850">
    <property type="entry name" value="MFS"/>
    <property type="match status" value="1"/>
</dbReference>
<dbReference type="AlphaFoldDB" id="A0A146HTZ2"/>